<evidence type="ECO:0000313" key="3">
    <source>
        <dbReference type="Proteomes" id="UP000199529"/>
    </source>
</evidence>
<dbReference type="Proteomes" id="UP000199529">
    <property type="component" value="Unassembled WGS sequence"/>
</dbReference>
<keyword evidence="1" id="KW-1133">Transmembrane helix</keyword>
<accession>A0A1H3SCR2</accession>
<keyword evidence="3" id="KW-1185">Reference proteome</keyword>
<evidence type="ECO:0008006" key="4">
    <source>
        <dbReference type="Google" id="ProtNLM"/>
    </source>
</evidence>
<dbReference type="RefSeq" id="WP_093276406.1">
    <property type="nucleotide sequence ID" value="NZ_FNOK01000062.1"/>
</dbReference>
<dbReference type="SUPFAM" id="SSF55718">
    <property type="entry name" value="SCP-like"/>
    <property type="match status" value="1"/>
</dbReference>
<feature type="transmembrane region" description="Helical" evidence="1">
    <location>
        <begin position="109"/>
        <end position="131"/>
    </location>
</feature>
<dbReference type="STRING" id="418495.SAMN05216215_106237"/>
<protein>
    <recommendedName>
        <fullName evidence="4">SCP-2 sterol transfer family protein</fullName>
    </recommendedName>
</protein>
<evidence type="ECO:0000256" key="1">
    <source>
        <dbReference type="SAM" id="Phobius"/>
    </source>
</evidence>
<evidence type="ECO:0000313" key="2">
    <source>
        <dbReference type="EMBL" id="SDZ35385.1"/>
    </source>
</evidence>
<gene>
    <name evidence="2" type="ORF">SAMN05216215_106237</name>
</gene>
<dbReference type="Gene3D" id="3.30.1050.10">
    <property type="entry name" value="SCP2 sterol-binding domain"/>
    <property type="match status" value="1"/>
</dbReference>
<proteinExistence type="predicted"/>
<dbReference type="OrthoDB" id="4624400at2"/>
<dbReference type="AlphaFoldDB" id="A0A1H3SCR2"/>
<name>A0A1H3SCR2_9PSEU</name>
<keyword evidence="1" id="KW-0812">Transmembrane</keyword>
<dbReference type="EMBL" id="FNOK01000062">
    <property type="protein sequence ID" value="SDZ35385.1"/>
    <property type="molecule type" value="Genomic_DNA"/>
</dbReference>
<dbReference type="InterPro" id="IPR036527">
    <property type="entry name" value="SCP2_sterol-bd_dom_sf"/>
</dbReference>
<keyword evidence="1" id="KW-0472">Membrane</keyword>
<organism evidence="2 3">
    <name type="scientific">Saccharopolyspora shandongensis</name>
    <dbReference type="NCBI Taxonomy" id="418495"/>
    <lineage>
        <taxon>Bacteria</taxon>
        <taxon>Bacillati</taxon>
        <taxon>Actinomycetota</taxon>
        <taxon>Actinomycetes</taxon>
        <taxon>Pseudonocardiales</taxon>
        <taxon>Pseudonocardiaceae</taxon>
        <taxon>Saccharopolyspora</taxon>
    </lineage>
</organism>
<sequence>MRLFSPQWADAAREVVDRGPDEAIRATKLESYWEWIDRARGSYSSSWSLGLAETGQYLRLQWADGDCVEASIRDEPDADYVLTADAAAWRDITTGEDAGRLLMYRRMRLVHGDVLLFFRGIYFVVESIAAIGRIPASLPPEAAPAG</sequence>
<reference evidence="3" key="1">
    <citation type="submission" date="2016-10" db="EMBL/GenBank/DDBJ databases">
        <authorList>
            <person name="Varghese N."/>
            <person name="Submissions S."/>
        </authorList>
    </citation>
    <scope>NUCLEOTIDE SEQUENCE [LARGE SCALE GENOMIC DNA]</scope>
    <source>
        <strain evidence="3">CGMCC 4.3530</strain>
    </source>
</reference>